<dbReference type="EMBL" id="CAJNOL010000064">
    <property type="protein sequence ID" value="CAF0806835.1"/>
    <property type="molecule type" value="Genomic_DNA"/>
</dbReference>
<dbReference type="Gene3D" id="3.40.50.300">
    <property type="entry name" value="P-loop containing nucleotide triphosphate hydrolases"/>
    <property type="match status" value="1"/>
</dbReference>
<dbReference type="SMART" id="SM01162">
    <property type="entry name" value="DUF1771"/>
    <property type="match status" value="1"/>
</dbReference>
<evidence type="ECO:0000313" key="4">
    <source>
        <dbReference type="EMBL" id="CAF0806835.1"/>
    </source>
</evidence>
<feature type="region of interest" description="Disordered" evidence="1">
    <location>
        <begin position="200"/>
        <end position="229"/>
    </location>
</feature>
<dbReference type="InterPro" id="IPR027417">
    <property type="entry name" value="P-loop_NTPase"/>
</dbReference>
<dbReference type="GO" id="GO:0004519">
    <property type="term" value="F:endonuclease activity"/>
    <property type="evidence" value="ECO:0007669"/>
    <property type="project" value="TreeGrafter"/>
</dbReference>
<feature type="compositionally biased region" description="Low complexity" evidence="1">
    <location>
        <begin position="322"/>
        <end position="347"/>
    </location>
</feature>
<gene>
    <name evidence="4" type="ORF">JXQ802_LOCUS4522</name>
    <name evidence="3" type="ORF">PYM288_LOCUS3082</name>
</gene>
<dbReference type="InterPro" id="IPR013899">
    <property type="entry name" value="DUF1771"/>
</dbReference>
<dbReference type="InterPro" id="IPR036063">
    <property type="entry name" value="Smr_dom_sf"/>
</dbReference>
<comment type="caution">
    <text evidence="4">The sequence shown here is derived from an EMBL/GenBank/DDBJ whole genome shotgun (WGS) entry which is preliminary data.</text>
</comment>
<feature type="region of interest" description="Disordered" evidence="1">
    <location>
        <begin position="1324"/>
        <end position="1343"/>
    </location>
</feature>
<dbReference type="PANTHER" id="PTHR46535">
    <property type="entry name" value="NEDD4-BINDING PROTEIN 2"/>
    <property type="match status" value="1"/>
</dbReference>
<dbReference type="PANTHER" id="PTHR46535:SF1">
    <property type="entry name" value="NEDD4-BINDING PROTEIN 2"/>
    <property type="match status" value="1"/>
</dbReference>
<dbReference type="EMBL" id="CAJNOH010000022">
    <property type="protein sequence ID" value="CAF0770493.1"/>
    <property type="molecule type" value="Genomic_DNA"/>
</dbReference>
<dbReference type="Pfam" id="PF13671">
    <property type="entry name" value="AAA_33"/>
    <property type="match status" value="1"/>
</dbReference>
<evidence type="ECO:0000313" key="3">
    <source>
        <dbReference type="EMBL" id="CAF0770493.1"/>
    </source>
</evidence>
<protein>
    <recommendedName>
        <fullName evidence="2">Smr domain-containing protein</fullName>
    </recommendedName>
</protein>
<feature type="domain" description="Smr" evidence="2">
    <location>
        <begin position="1521"/>
        <end position="1600"/>
    </location>
</feature>
<proteinExistence type="predicted"/>
<dbReference type="SMART" id="SM00463">
    <property type="entry name" value="SMR"/>
    <property type="match status" value="1"/>
</dbReference>
<feature type="region of interest" description="Disordered" evidence="1">
    <location>
        <begin position="555"/>
        <end position="593"/>
    </location>
</feature>
<feature type="compositionally biased region" description="Low complexity" evidence="1">
    <location>
        <begin position="398"/>
        <end position="423"/>
    </location>
</feature>
<feature type="compositionally biased region" description="Polar residues" evidence="1">
    <location>
        <begin position="59"/>
        <end position="80"/>
    </location>
</feature>
<keyword evidence="5" id="KW-1185">Reference proteome</keyword>
<feature type="compositionally biased region" description="Low complexity" evidence="1">
    <location>
        <begin position="203"/>
        <end position="219"/>
    </location>
</feature>
<dbReference type="SUPFAM" id="SSF52540">
    <property type="entry name" value="P-loop containing nucleoside triphosphate hydrolases"/>
    <property type="match status" value="1"/>
</dbReference>
<feature type="region of interest" description="Disordered" evidence="1">
    <location>
        <begin position="917"/>
        <end position="944"/>
    </location>
</feature>
<dbReference type="InterPro" id="IPR052772">
    <property type="entry name" value="Endo/PolyKinase_Domain-Protein"/>
</dbReference>
<feature type="compositionally biased region" description="Polar residues" evidence="1">
    <location>
        <begin position="491"/>
        <end position="511"/>
    </location>
</feature>
<feature type="compositionally biased region" description="Low complexity" evidence="1">
    <location>
        <begin position="156"/>
        <end position="180"/>
    </location>
</feature>
<feature type="region of interest" description="Disordered" evidence="1">
    <location>
        <begin position="442"/>
        <end position="522"/>
    </location>
</feature>
<dbReference type="Proteomes" id="UP000663854">
    <property type="component" value="Unassembled WGS sequence"/>
</dbReference>
<dbReference type="Proteomes" id="UP000663870">
    <property type="component" value="Unassembled WGS sequence"/>
</dbReference>
<dbReference type="InterPro" id="IPR002625">
    <property type="entry name" value="Smr_dom"/>
</dbReference>
<feature type="compositionally biased region" description="Basic and acidic residues" evidence="1">
    <location>
        <begin position="84"/>
        <end position="101"/>
    </location>
</feature>
<evidence type="ECO:0000256" key="1">
    <source>
        <dbReference type="SAM" id="MobiDB-lite"/>
    </source>
</evidence>
<evidence type="ECO:0000259" key="2">
    <source>
        <dbReference type="PROSITE" id="PS50828"/>
    </source>
</evidence>
<name>A0A813SXR3_9BILA</name>
<evidence type="ECO:0000313" key="5">
    <source>
        <dbReference type="Proteomes" id="UP000663870"/>
    </source>
</evidence>
<organism evidence="4 5">
    <name type="scientific">Rotaria sordida</name>
    <dbReference type="NCBI Taxonomy" id="392033"/>
    <lineage>
        <taxon>Eukaryota</taxon>
        <taxon>Metazoa</taxon>
        <taxon>Spiralia</taxon>
        <taxon>Gnathifera</taxon>
        <taxon>Rotifera</taxon>
        <taxon>Eurotatoria</taxon>
        <taxon>Bdelloidea</taxon>
        <taxon>Philodinida</taxon>
        <taxon>Philodinidae</taxon>
        <taxon>Rotaria</taxon>
    </lineage>
</organism>
<dbReference type="SUPFAM" id="SSF160443">
    <property type="entry name" value="SMR domain-like"/>
    <property type="match status" value="1"/>
</dbReference>
<dbReference type="GO" id="GO:0005634">
    <property type="term" value="C:nucleus"/>
    <property type="evidence" value="ECO:0007669"/>
    <property type="project" value="TreeGrafter"/>
</dbReference>
<reference evidence="4" key="1">
    <citation type="submission" date="2021-02" db="EMBL/GenBank/DDBJ databases">
        <authorList>
            <person name="Nowell W R."/>
        </authorList>
    </citation>
    <scope>NUCLEOTIDE SEQUENCE</scope>
</reference>
<feature type="compositionally biased region" description="Polar residues" evidence="1">
    <location>
        <begin position="1327"/>
        <end position="1343"/>
    </location>
</feature>
<feature type="compositionally biased region" description="Low complexity" evidence="1">
    <location>
        <begin position="1"/>
        <end position="21"/>
    </location>
</feature>
<sequence>MTTQSETDNINEINEDNQTITVIQESSINESDKNHEELTTIEDENEQKNSLMHEKNSEENNSINDDTEINSNSITKVNINEEQEQQKEETTVNNHEDDNRSKKLFNSKYKYSSMIYHRSPYYTNGHPYGPAPYYYYHVAPINEKPPPLMVIPTQPPSTATATATTTTTTTTDNQTSNSTTAPSQNLPPRLRQISINENDSNLQQSSSQVSTTTGSQPTTNGRRHRSILPRGSCNYYSPHPPPLMATPPGVLFPYPPTFHQSGHIAYNIRTPDELELLAFQQHVMNIPPPLIWPPPVTYPQYPPYSMYESSSYIYNNSSTMNSNNSSLNPEAAEWVPPSTDPDVSSSDNHILIDDEINFPPLNNNRIEENNSDQHNQVDSSPEMDSINNIEDKTTIPPSKIDTTINNSSSSQDDNKNLSSSSSKSTIISYSNVILQTLDMNKSNKTNNQNQRRQQPSINNIQAQLPPRDRTIKQQKSQIPIPKDNSSRRRQPTSNRNNFNGIRHSISTETPKQTQQQQQQQLADDWIEVKSKKTKKFDRSISDIQYENSTIISQKSLSDQQITKTLSPPSSLSSTSDNTVGTCTSEEEDDKDDVNNISDNKLVMIVENKTIPTTTTTEDYNQIIIDDIHRRLDNGERLLIIMRGCPGSGKSTLAKSLNEGYNGQILSADEYFKDNNSNEYRFDPTKLETVHLYNRRLVSDAFKQNISPIIIDNTNTTSSEMKPYATMGKEAGYEILLVEPQTPWRYKVRELVKRNLHNIPLRRIKEILNNFEHNVNVENIIDQTKINLFIPCQPQQILEQHGTDNESIDPILTSKKSFNIINDSDILNDVRLCINDMILFLTSNFYQTSQSLTSLTISFSDLSLIPSSSSPTTPTTPHSLFHRSLSRFSSTTTSQDHSFTNEHLLRLPTTAFSRCIEKLTPPSSTNSSIIGKKRRKNKNKQQQQSSNEILLNTNNNNNNNNNQIINENDYPLQQLTYNVILAEDYSDFIIIDEQNDNHYCDSFIQNFDQRRNSYRTLKKMYKETMRNHSSINTHQQKSDNNKKNELINIIHDELTKPSVIIDQYPSKSFNHIAIQCSSNDFNQEINSSYRILIGHLSAQSPISPSIPIRPGYIECGTQVDLNENNIQSLSHLIELYSDRLSSKIIKQFYDLCNSDIQWTRIQIDEYLKHNNNNNNNNNDISIIPTLRQLSFNVLNQWNEQLKDSNPSYDTISIGDLLQDISDEDVFEELILDNELNNNSIEFKDSNQMTIPWSIVNSLQELYGELPIQSTSSDITNGLSLPLDDDLSMNIYQALQRFLGIPNKINKPVNEKKLTKENKKLNKQRWNLPPQNESNINSNKKTNGPSLKEIINEELNYINRQKSVQKRQLDFASQLKLKELERIFPNFSADILYDIFCENESDYDLTLVCVSSMLDENTPINVTSKSQSSSSSNIRSSITTKSIAEPAIESYEILRRDAHFHALKRKDCYNKADQANCHGMIGVASYYINQAREQTRLMKDANRIACECLSKTRLIQFHQTHRLDLHELYADEALHLFKQVEQELNEGNKRTTPKSIEIITGYGKNSLYGGGCGKIRSIILTYIRQKNYKYSEPNKGTILVQF</sequence>
<feature type="region of interest" description="Disordered" evidence="1">
    <location>
        <begin position="1"/>
        <end position="103"/>
    </location>
</feature>
<feature type="compositionally biased region" description="Low complexity" evidence="1">
    <location>
        <begin position="442"/>
        <end position="461"/>
    </location>
</feature>
<feature type="region of interest" description="Disordered" evidence="1">
    <location>
        <begin position="322"/>
        <end position="423"/>
    </location>
</feature>
<dbReference type="PROSITE" id="PS50828">
    <property type="entry name" value="SMR"/>
    <property type="match status" value="1"/>
</dbReference>
<dbReference type="Gene3D" id="3.30.1370.110">
    <property type="match status" value="1"/>
</dbReference>
<dbReference type="Pfam" id="PF08590">
    <property type="entry name" value="DUF1771"/>
    <property type="match status" value="1"/>
</dbReference>
<feature type="region of interest" description="Disordered" evidence="1">
    <location>
        <begin position="152"/>
        <end position="188"/>
    </location>
</feature>
<feature type="compositionally biased region" description="Low complexity" evidence="1">
    <location>
        <begin position="564"/>
        <end position="575"/>
    </location>
</feature>
<accession>A0A813SXR3</accession>